<dbReference type="PANTHER" id="PTHR46181:SF3">
    <property type="entry name" value="MITOCHONDRIAL GLYCINE TRANSPORTER"/>
    <property type="match status" value="1"/>
</dbReference>
<dbReference type="GO" id="GO:0005743">
    <property type="term" value="C:mitochondrial inner membrane"/>
    <property type="evidence" value="ECO:0007669"/>
    <property type="project" value="UniProtKB-SubCell"/>
</dbReference>
<keyword evidence="6 10" id="KW-1133">Transmembrane helix</keyword>
<evidence type="ECO:0000256" key="10">
    <source>
        <dbReference type="HAMAP-Rule" id="MF_03064"/>
    </source>
</evidence>
<evidence type="ECO:0000256" key="7">
    <source>
        <dbReference type="ARBA" id="ARBA00023128"/>
    </source>
</evidence>
<dbReference type="Gene3D" id="1.50.40.10">
    <property type="entry name" value="Mitochondrial carrier domain"/>
    <property type="match status" value="1"/>
</dbReference>
<evidence type="ECO:0000256" key="6">
    <source>
        <dbReference type="ARBA" id="ARBA00022989"/>
    </source>
</evidence>
<feature type="repeat" description="Solcar" evidence="11">
    <location>
        <begin position="22"/>
        <end position="110"/>
    </location>
</feature>
<evidence type="ECO:0000313" key="12">
    <source>
        <dbReference type="EMBL" id="JAC33509.1"/>
    </source>
</evidence>
<dbReference type="InterPro" id="IPR023395">
    <property type="entry name" value="MCP_dom_sf"/>
</dbReference>
<dbReference type="InterPro" id="IPR030847">
    <property type="entry name" value="Hem25/SLC25A38"/>
</dbReference>
<protein>
    <recommendedName>
        <fullName evidence="10">Mitochondrial glycine transporter</fullName>
    </recommendedName>
    <alternativeName>
        <fullName evidence="10">Solute carrier family 25 member 38 homolog</fullName>
    </alternativeName>
</protein>
<dbReference type="PANTHER" id="PTHR46181">
    <property type="entry name" value="MITOCHONDRIAL GLYCINE TRANSPORTER"/>
    <property type="match status" value="1"/>
</dbReference>
<dbReference type="GO" id="GO:0015187">
    <property type="term" value="F:glycine transmembrane transporter activity"/>
    <property type="evidence" value="ECO:0007669"/>
    <property type="project" value="UniProtKB-UniRule"/>
</dbReference>
<dbReference type="EMBL" id="GBBM01001909">
    <property type="protein sequence ID" value="JAC33509.1"/>
    <property type="molecule type" value="mRNA"/>
</dbReference>
<reference evidence="12" key="1">
    <citation type="submission" date="2014-03" db="EMBL/GenBank/DDBJ databases">
        <title>The sialotranscriptome of Amblyomma triste, Amblyomma parvum and Amblyomma cajennense ticks, uncovered by 454-based RNA-seq.</title>
        <authorList>
            <person name="Garcia G.R."/>
            <person name="Gardinassi L.G."/>
            <person name="Ribeiro J.M."/>
            <person name="Anatriello E."/>
            <person name="Ferreira B.R."/>
            <person name="Moreira H.N."/>
            <person name="Mafra C."/>
            <person name="Olegario M.M."/>
            <person name="Szabo P.J."/>
            <person name="Miranda-Santos I.K."/>
            <person name="Maruyama S.R."/>
        </authorList>
    </citation>
    <scope>NUCLEOTIDE SEQUENCE</scope>
    <source>
        <strain evidence="12">Mato Grasso do Sul</strain>
        <tissue evidence="12">Salivary glands</tissue>
    </source>
</reference>
<feature type="repeat" description="Solcar" evidence="11">
    <location>
        <begin position="210"/>
        <end position="294"/>
    </location>
</feature>
<dbReference type="InterPro" id="IPR002067">
    <property type="entry name" value="MCP"/>
</dbReference>
<evidence type="ECO:0000256" key="3">
    <source>
        <dbReference type="ARBA" id="ARBA00022692"/>
    </source>
</evidence>
<dbReference type="SUPFAM" id="SSF103506">
    <property type="entry name" value="Mitochondrial carrier"/>
    <property type="match status" value="1"/>
</dbReference>
<keyword evidence="4 10" id="KW-0677">Repeat</keyword>
<dbReference type="GO" id="GO:1904983">
    <property type="term" value="P:glycine import into mitochondrion"/>
    <property type="evidence" value="ECO:0007669"/>
    <property type="project" value="UniProtKB-UniRule"/>
</dbReference>
<keyword evidence="2 10" id="KW-0813">Transport</keyword>
<sequence length="298" mass="32641">MSQSDTGERSASRSMADVIISSPLVKSFLAGSLSGTCSTLLFQPLDLLKTRLQQPQAAGETSRAGMLKHVVHVIKNEKVFGLWKGTVPSIVRCVPGVGLYFCTLHFLKTSLHMDSPTSSEAMFLGASARSIAGIVLLPVTVIKTRFESEVYHYRSMSEATRDIYRTHGLRGLYSGLIPTLIRDAPYSGIYLVFYVQAKHLVPQSVTEGRHVIAANFVCGVAAGLLASVVTQPADVIKTHMQLSPGKFRSITTTILLIAKEEGVVGYFRGLVPRMLRRTLVTAMAWSFYEQVTKGFIKK</sequence>
<keyword evidence="7 10" id="KW-0496">Mitochondrion</keyword>
<keyword evidence="3 10" id="KW-0812">Transmembrane</keyword>
<comment type="function">
    <text evidence="10">Mitochondrial glycine transporter that imports glycine into the mitochondrial matrix. Plays an important role in providing glycine for the first enzymatic step in heme biosynthesis, the condensation of glycine with succinyl-CoA to produce 5-aminolevulinate (ALA) in the miochondrial matrix.</text>
</comment>
<evidence type="ECO:0000256" key="8">
    <source>
        <dbReference type="ARBA" id="ARBA00023136"/>
    </source>
</evidence>
<dbReference type="HAMAP" id="MF_03064">
    <property type="entry name" value="SLC25A38"/>
    <property type="match status" value="1"/>
</dbReference>
<evidence type="ECO:0000256" key="5">
    <source>
        <dbReference type="ARBA" id="ARBA00022792"/>
    </source>
</evidence>
<evidence type="ECO:0000256" key="2">
    <source>
        <dbReference type="ARBA" id="ARBA00022448"/>
    </source>
</evidence>
<feature type="repeat" description="Solcar" evidence="11">
    <location>
        <begin position="116"/>
        <end position="200"/>
    </location>
</feature>
<comment type="similarity">
    <text evidence="10">Belongs to the mitochondrial carrier (TC 2.A.29) family. SLC25A38 subfamily.</text>
</comment>
<dbReference type="PRINTS" id="PR00926">
    <property type="entry name" value="MITOCARRIER"/>
</dbReference>
<keyword evidence="5 10" id="KW-0999">Mitochondrion inner membrane</keyword>
<accession>A0A023GHY9</accession>
<evidence type="ECO:0000256" key="4">
    <source>
        <dbReference type="ARBA" id="ARBA00022737"/>
    </source>
</evidence>
<evidence type="ECO:0000256" key="1">
    <source>
        <dbReference type="ARBA" id="ARBA00004141"/>
    </source>
</evidence>
<organism evidence="12">
    <name type="scientific">Amblyomma triste</name>
    <name type="common">Neotropical tick</name>
    <dbReference type="NCBI Taxonomy" id="251400"/>
    <lineage>
        <taxon>Eukaryota</taxon>
        <taxon>Metazoa</taxon>
        <taxon>Ecdysozoa</taxon>
        <taxon>Arthropoda</taxon>
        <taxon>Chelicerata</taxon>
        <taxon>Arachnida</taxon>
        <taxon>Acari</taxon>
        <taxon>Parasitiformes</taxon>
        <taxon>Ixodida</taxon>
        <taxon>Ixodoidea</taxon>
        <taxon>Ixodidae</taxon>
        <taxon>Amblyomminae</taxon>
        <taxon>Amblyomma</taxon>
    </lineage>
</organism>
<evidence type="ECO:0000256" key="11">
    <source>
        <dbReference type="PROSITE-ProRule" id="PRU00282"/>
    </source>
</evidence>
<comment type="catalytic activity">
    <reaction evidence="9 10">
        <text>glycine(in) = glycine(out)</text>
        <dbReference type="Rhea" id="RHEA:70715"/>
        <dbReference type="ChEBI" id="CHEBI:57305"/>
    </reaction>
</comment>
<evidence type="ECO:0000256" key="9">
    <source>
        <dbReference type="ARBA" id="ARBA00034060"/>
    </source>
</evidence>
<dbReference type="Pfam" id="PF00153">
    <property type="entry name" value="Mito_carr"/>
    <property type="match status" value="3"/>
</dbReference>
<dbReference type="InterPro" id="IPR018108">
    <property type="entry name" value="MCP_transmembrane"/>
</dbReference>
<keyword evidence="8 10" id="KW-0472">Membrane</keyword>
<name>A0A023GHY9_AMBTT</name>
<dbReference type="AlphaFoldDB" id="A0A023GHY9"/>
<dbReference type="PROSITE" id="PS50920">
    <property type="entry name" value="SOLCAR"/>
    <property type="match status" value="3"/>
</dbReference>
<comment type="subcellular location">
    <subcellularLocation>
        <location evidence="1">Membrane</location>
        <topology evidence="1">Multi-pass membrane protein</topology>
    </subcellularLocation>
    <subcellularLocation>
        <location evidence="10">Mitochondrion inner membrane</location>
        <topology evidence="10">Multi-pass membrane protein</topology>
    </subcellularLocation>
</comment>
<proteinExistence type="evidence at transcript level"/>